<gene>
    <name evidence="6" type="ORF">GH984_05910</name>
</gene>
<accession>A0A6N7QP92</accession>
<dbReference type="PROSITE" id="PS50042">
    <property type="entry name" value="CNMP_BINDING_3"/>
    <property type="match status" value="1"/>
</dbReference>
<dbReference type="Gene3D" id="1.10.10.10">
    <property type="entry name" value="Winged helix-like DNA-binding domain superfamily/Winged helix DNA-binding domain"/>
    <property type="match status" value="1"/>
</dbReference>
<proteinExistence type="predicted"/>
<comment type="caution">
    <text evidence="6">The sequence shown here is derived from an EMBL/GenBank/DDBJ whole genome shotgun (WGS) entry which is preliminary data.</text>
</comment>
<name>A0A6N7QP92_9GAMM</name>
<dbReference type="InterPro" id="IPR014710">
    <property type="entry name" value="RmlC-like_jellyroll"/>
</dbReference>
<dbReference type="InterPro" id="IPR012318">
    <property type="entry name" value="HTH_CRP"/>
</dbReference>
<dbReference type="Pfam" id="PF13545">
    <property type="entry name" value="HTH_Crp_2"/>
    <property type="match status" value="1"/>
</dbReference>
<dbReference type="SMART" id="SM00100">
    <property type="entry name" value="cNMP"/>
    <property type="match status" value="1"/>
</dbReference>
<feature type="domain" description="Cyclic nucleotide-binding" evidence="4">
    <location>
        <begin position="16"/>
        <end position="138"/>
    </location>
</feature>
<dbReference type="SUPFAM" id="SSF51206">
    <property type="entry name" value="cAMP-binding domain-like"/>
    <property type="match status" value="1"/>
</dbReference>
<dbReference type="InterPro" id="IPR000595">
    <property type="entry name" value="cNMP-bd_dom"/>
</dbReference>
<dbReference type="InterPro" id="IPR018490">
    <property type="entry name" value="cNMP-bd_dom_sf"/>
</dbReference>
<dbReference type="Gene3D" id="2.60.120.10">
    <property type="entry name" value="Jelly Rolls"/>
    <property type="match status" value="1"/>
</dbReference>
<keyword evidence="2" id="KW-0238">DNA-binding</keyword>
<dbReference type="EMBL" id="WJPP01000003">
    <property type="protein sequence ID" value="MRH78236.1"/>
    <property type="molecule type" value="Genomic_DNA"/>
</dbReference>
<dbReference type="PROSITE" id="PS51063">
    <property type="entry name" value="HTH_CRP_2"/>
    <property type="match status" value="1"/>
</dbReference>
<dbReference type="AlphaFoldDB" id="A0A6N7QP92"/>
<dbReference type="InterPro" id="IPR050397">
    <property type="entry name" value="Env_Response_Regulators"/>
</dbReference>
<dbReference type="GO" id="GO:0003700">
    <property type="term" value="F:DNA-binding transcription factor activity"/>
    <property type="evidence" value="ECO:0007669"/>
    <property type="project" value="TreeGrafter"/>
</dbReference>
<evidence type="ECO:0000313" key="6">
    <source>
        <dbReference type="EMBL" id="MRH78236.1"/>
    </source>
</evidence>
<protein>
    <submittedName>
        <fullName evidence="6">Helix-turn-helix domain-containing protein</fullName>
    </submittedName>
</protein>
<dbReference type="RefSeq" id="WP_153719299.1">
    <property type="nucleotide sequence ID" value="NZ_WJPP01000003.1"/>
</dbReference>
<evidence type="ECO:0000256" key="1">
    <source>
        <dbReference type="ARBA" id="ARBA00023015"/>
    </source>
</evidence>
<dbReference type="PANTHER" id="PTHR24567">
    <property type="entry name" value="CRP FAMILY TRANSCRIPTIONAL REGULATORY PROTEIN"/>
    <property type="match status" value="1"/>
</dbReference>
<evidence type="ECO:0000256" key="2">
    <source>
        <dbReference type="ARBA" id="ARBA00023125"/>
    </source>
</evidence>
<reference evidence="6 7" key="1">
    <citation type="submission" date="2019-11" db="EMBL/GenBank/DDBJ databases">
        <authorList>
            <person name="Zhang X.Y."/>
        </authorList>
    </citation>
    <scope>NUCLEOTIDE SEQUENCE [LARGE SCALE GENOMIC DNA]</scope>
    <source>
        <strain evidence="6 7">C176</strain>
    </source>
</reference>
<dbReference type="CDD" id="cd00038">
    <property type="entry name" value="CAP_ED"/>
    <property type="match status" value="1"/>
</dbReference>
<keyword evidence="7" id="KW-1185">Reference proteome</keyword>
<dbReference type="Pfam" id="PF00027">
    <property type="entry name" value="cNMP_binding"/>
    <property type="match status" value="1"/>
</dbReference>
<keyword evidence="1" id="KW-0805">Transcription regulation</keyword>
<evidence type="ECO:0000259" key="5">
    <source>
        <dbReference type="PROSITE" id="PS51063"/>
    </source>
</evidence>
<evidence type="ECO:0000256" key="3">
    <source>
        <dbReference type="ARBA" id="ARBA00023163"/>
    </source>
</evidence>
<feature type="domain" description="HTH crp-type" evidence="5">
    <location>
        <begin position="152"/>
        <end position="215"/>
    </location>
</feature>
<dbReference type="SMART" id="SM00419">
    <property type="entry name" value="HTH_CRP"/>
    <property type="match status" value="1"/>
</dbReference>
<keyword evidence="3" id="KW-0804">Transcription</keyword>
<dbReference type="InterPro" id="IPR036390">
    <property type="entry name" value="WH_DNA-bd_sf"/>
</dbReference>
<evidence type="ECO:0000313" key="7">
    <source>
        <dbReference type="Proteomes" id="UP000433788"/>
    </source>
</evidence>
<dbReference type="GO" id="GO:0005829">
    <property type="term" value="C:cytosol"/>
    <property type="evidence" value="ECO:0007669"/>
    <property type="project" value="TreeGrafter"/>
</dbReference>
<dbReference type="InterPro" id="IPR036388">
    <property type="entry name" value="WH-like_DNA-bd_sf"/>
</dbReference>
<sequence>MEHSNAQVVVDYSHPALSGLDELDRSDLFRRCRQLNIPAGTTIFGPGEACAGLPLIIKGAIRLQMSGVSGNEIVLYRLKEGDVCPLSLACLFGSGRYDSEAIAEEDSHVLLLAAPTAQRLIDEDPVFRRYVLESYGNRMQTLMGVVEEVAFGRLSQRLAERLLNIQRDGVIHATHQALAAELGTAREVISRLLKDFERKGLVQLERGKVELIDIAQLEQFSNANRNN</sequence>
<evidence type="ECO:0000259" key="4">
    <source>
        <dbReference type="PROSITE" id="PS50042"/>
    </source>
</evidence>
<dbReference type="PANTHER" id="PTHR24567:SF74">
    <property type="entry name" value="HTH-TYPE TRANSCRIPTIONAL REGULATOR ARCR"/>
    <property type="match status" value="1"/>
</dbReference>
<dbReference type="Proteomes" id="UP000433788">
    <property type="component" value="Unassembled WGS sequence"/>
</dbReference>
<dbReference type="SUPFAM" id="SSF46785">
    <property type="entry name" value="Winged helix' DNA-binding domain"/>
    <property type="match status" value="1"/>
</dbReference>
<organism evidence="6 7">
    <name type="scientific">Spiribacter salilacus</name>
    <dbReference type="NCBI Taxonomy" id="2664894"/>
    <lineage>
        <taxon>Bacteria</taxon>
        <taxon>Pseudomonadati</taxon>
        <taxon>Pseudomonadota</taxon>
        <taxon>Gammaproteobacteria</taxon>
        <taxon>Chromatiales</taxon>
        <taxon>Ectothiorhodospiraceae</taxon>
        <taxon>Spiribacter</taxon>
    </lineage>
</organism>
<dbReference type="GO" id="GO:0003677">
    <property type="term" value="F:DNA binding"/>
    <property type="evidence" value="ECO:0007669"/>
    <property type="project" value="UniProtKB-KW"/>
</dbReference>